<reference evidence="11 12" key="1">
    <citation type="journal article" date="2016" name="Int. J. Syst. Evol. Microbiol.">
        <title>Nocardioides albidus sp. nov., an actinobacterium isolated from garden soil.</title>
        <authorList>
            <person name="Singh H."/>
            <person name="Du J."/>
            <person name="Trinh H."/>
            <person name="Won K."/>
            <person name="Yang J.E."/>
            <person name="Yin C."/>
            <person name="Kook M."/>
            <person name="Yi T.H."/>
        </authorList>
    </citation>
    <scope>NUCLEOTIDE SEQUENCE [LARGE SCALE GENOMIC DNA]</scope>
    <source>
        <strain evidence="11 12">CCTCC AB 2015297</strain>
    </source>
</reference>
<dbReference type="InterPro" id="IPR008271">
    <property type="entry name" value="Ser/Thr_kinase_AS"/>
</dbReference>
<keyword evidence="5" id="KW-0418">Kinase</keyword>
<keyword evidence="4 7" id="KW-0547">Nucleotide-binding</keyword>
<dbReference type="SUPFAM" id="SSF56112">
    <property type="entry name" value="Protein kinase-like (PK-like)"/>
    <property type="match status" value="1"/>
</dbReference>
<keyword evidence="9" id="KW-0472">Membrane</keyword>
<evidence type="ECO:0000256" key="2">
    <source>
        <dbReference type="ARBA" id="ARBA00022527"/>
    </source>
</evidence>
<keyword evidence="9" id="KW-1133">Transmembrane helix</keyword>
<feature type="transmembrane region" description="Helical" evidence="9">
    <location>
        <begin position="307"/>
        <end position="327"/>
    </location>
</feature>
<dbReference type="PROSITE" id="PS00107">
    <property type="entry name" value="PROTEIN_KINASE_ATP"/>
    <property type="match status" value="1"/>
</dbReference>
<dbReference type="PROSITE" id="PS50011">
    <property type="entry name" value="PROTEIN_KINASE_DOM"/>
    <property type="match status" value="1"/>
</dbReference>
<feature type="region of interest" description="Disordered" evidence="8">
    <location>
        <begin position="338"/>
        <end position="422"/>
    </location>
</feature>
<evidence type="ECO:0000256" key="1">
    <source>
        <dbReference type="ARBA" id="ARBA00012513"/>
    </source>
</evidence>
<evidence type="ECO:0000259" key="10">
    <source>
        <dbReference type="PROSITE" id="PS50011"/>
    </source>
</evidence>
<keyword evidence="12" id="KW-1185">Reference proteome</keyword>
<dbReference type="EMBL" id="VDMP01000027">
    <property type="protein sequence ID" value="TNM36191.1"/>
    <property type="molecule type" value="Genomic_DNA"/>
</dbReference>
<protein>
    <recommendedName>
        <fullName evidence="1">non-specific serine/threonine protein kinase</fullName>
        <ecNumber evidence="1">2.7.11.1</ecNumber>
    </recommendedName>
</protein>
<evidence type="ECO:0000256" key="7">
    <source>
        <dbReference type="PROSITE-ProRule" id="PRU10141"/>
    </source>
</evidence>
<dbReference type="Gene3D" id="1.10.510.10">
    <property type="entry name" value="Transferase(Phosphotransferase) domain 1"/>
    <property type="match status" value="1"/>
</dbReference>
<evidence type="ECO:0000313" key="11">
    <source>
        <dbReference type="EMBL" id="TNM36191.1"/>
    </source>
</evidence>
<evidence type="ECO:0000256" key="9">
    <source>
        <dbReference type="SAM" id="Phobius"/>
    </source>
</evidence>
<dbReference type="PROSITE" id="PS00108">
    <property type="entry name" value="PROTEIN_KINASE_ST"/>
    <property type="match status" value="1"/>
</dbReference>
<evidence type="ECO:0000256" key="8">
    <source>
        <dbReference type="SAM" id="MobiDB-lite"/>
    </source>
</evidence>
<feature type="binding site" evidence="7">
    <location>
        <position position="44"/>
    </location>
    <ligand>
        <name>ATP</name>
        <dbReference type="ChEBI" id="CHEBI:30616"/>
    </ligand>
</feature>
<feature type="domain" description="Protein kinase" evidence="10">
    <location>
        <begin position="15"/>
        <end position="274"/>
    </location>
</feature>
<dbReference type="GO" id="GO:0005524">
    <property type="term" value="F:ATP binding"/>
    <property type="evidence" value="ECO:0007669"/>
    <property type="project" value="UniProtKB-UniRule"/>
</dbReference>
<dbReference type="Gene3D" id="3.30.200.20">
    <property type="entry name" value="Phosphorylase Kinase, domain 1"/>
    <property type="match status" value="1"/>
</dbReference>
<name>A0A5C4VK38_9ACTN</name>
<organism evidence="11 12">
    <name type="scientific">Nocardioides albidus</name>
    <dbReference type="NCBI Taxonomy" id="1517589"/>
    <lineage>
        <taxon>Bacteria</taxon>
        <taxon>Bacillati</taxon>
        <taxon>Actinomycetota</taxon>
        <taxon>Actinomycetes</taxon>
        <taxon>Propionibacteriales</taxon>
        <taxon>Nocardioidaceae</taxon>
        <taxon>Nocardioides</taxon>
    </lineage>
</organism>
<dbReference type="GO" id="GO:0004674">
    <property type="term" value="F:protein serine/threonine kinase activity"/>
    <property type="evidence" value="ECO:0007669"/>
    <property type="project" value="UniProtKB-KW"/>
</dbReference>
<accession>A0A5C4VK38</accession>
<evidence type="ECO:0000256" key="4">
    <source>
        <dbReference type="ARBA" id="ARBA00022741"/>
    </source>
</evidence>
<evidence type="ECO:0000256" key="6">
    <source>
        <dbReference type="ARBA" id="ARBA00022840"/>
    </source>
</evidence>
<dbReference type="Proteomes" id="UP000313231">
    <property type="component" value="Unassembled WGS sequence"/>
</dbReference>
<dbReference type="PANTHER" id="PTHR43289">
    <property type="entry name" value="MITOGEN-ACTIVATED PROTEIN KINASE KINASE KINASE 20-RELATED"/>
    <property type="match status" value="1"/>
</dbReference>
<gene>
    <name evidence="11" type="ORF">FHP29_18570</name>
</gene>
<dbReference type="PANTHER" id="PTHR43289:SF6">
    <property type="entry name" value="SERINE_THREONINE-PROTEIN KINASE NEKL-3"/>
    <property type="match status" value="1"/>
</dbReference>
<evidence type="ECO:0000256" key="3">
    <source>
        <dbReference type="ARBA" id="ARBA00022679"/>
    </source>
</evidence>
<dbReference type="CDD" id="cd14014">
    <property type="entry name" value="STKc_PknB_like"/>
    <property type="match status" value="1"/>
</dbReference>
<feature type="compositionally biased region" description="Pro residues" evidence="8">
    <location>
        <begin position="410"/>
        <end position="422"/>
    </location>
</feature>
<evidence type="ECO:0000313" key="12">
    <source>
        <dbReference type="Proteomes" id="UP000313231"/>
    </source>
</evidence>
<dbReference type="SMART" id="SM00220">
    <property type="entry name" value="S_TKc"/>
    <property type="match status" value="1"/>
</dbReference>
<comment type="caution">
    <text evidence="11">The sequence shown here is derived from an EMBL/GenBank/DDBJ whole genome shotgun (WGS) entry which is preliminary data.</text>
</comment>
<dbReference type="InterPro" id="IPR000719">
    <property type="entry name" value="Prot_kinase_dom"/>
</dbReference>
<dbReference type="AlphaFoldDB" id="A0A5C4VK38"/>
<dbReference type="InterPro" id="IPR011009">
    <property type="entry name" value="Kinase-like_dom_sf"/>
</dbReference>
<keyword evidence="9" id="KW-0812">Transmembrane</keyword>
<feature type="compositionally biased region" description="Low complexity" evidence="8">
    <location>
        <begin position="342"/>
        <end position="359"/>
    </location>
</feature>
<dbReference type="EC" id="2.7.11.1" evidence="1"/>
<dbReference type="Pfam" id="PF00069">
    <property type="entry name" value="Pkinase"/>
    <property type="match status" value="1"/>
</dbReference>
<sequence>MGGSEPRTGDWLGRYHLLEVLGRGGMGTVWRAHDPQLERDVALKVINPALAQDDEFRERFRREAVVLSRMDSAHVVAVFDHGEQDGAPYLVTQLVRGGDLMAVLRSRGALEPSYAVDLACQVLDGLADAHAIGVVHRDVKPSNVLLRDDGSTAYLCDFGIATSPGGELTRTGVLVGSSAYMAPERHSGETGTAGVAGDIYSVGCLLWSMLTGTPPYVGTDAEIAMGHLRGPIPQFPGGGAFVDRLNAVLGRALAKDPRRRYPSAKAMLADLTALRSTAPGGLALPEVTAVRQPLQAAPARTPLRRRLVATTLVVALVGVAVYVGSLLGGVDMRPSMLAADDPSTSAPTGTAGSPSTAATEQPGTPSPSARKQKRPATPAPRPEPDSVDAGPDAEPSPTPSPAPKKKRAKTPPPAPAPAPPVPTFRCWDGTAVVDGATCSLPTGWAGAQWVFPGVARAPACKAVTRRASGFVEGWQCAAKTSDGTYRYLSVTRWSSATAATRYYYGAFDAKRKRTNVAWAGRDLVYGRRLGGFVGRGVHHSDRVYAHSGTNAWVFSAWANSTDKVLSMFDYVRFRNPTQFRGVPIR</sequence>
<keyword evidence="2" id="KW-0723">Serine/threonine-protein kinase</keyword>
<keyword evidence="6 7" id="KW-0067">ATP-binding</keyword>
<keyword evidence="3" id="KW-0808">Transferase</keyword>
<proteinExistence type="predicted"/>
<evidence type="ECO:0000256" key="5">
    <source>
        <dbReference type="ARBA" id="ARBA00022777"/>
    </source>
</evidence>
<dbReference type="InterPro" id="IPR017441">
    <property type="entry name" value="Protein_kinase_ATP_BS"/>
</dbReference>